<proteinExistence type="predicted"/>
<gene>
    <name evidence="2" type="ORF">ACFSCX_20215</name>
</gene>
<feature type="domain" description="Transposase for insertion sequence element IS21-like C-terminal" evidence="1">
    <location>
        <begin position="32"/>
        <end position="101"/>
    </location>
</feature>
<reference evidence="3" key="1">
    <citation type="journal article" date="2019" name="Int. J. Syst. Evol. Microbiol.">
        <title>The Global Catalogue of Microorganisms (GCM) 10K type strain sequencing project: providing services to taxonomists for standard genome sequencing and annotation.</title>
        <authorList>
            <consortium name="The Broad Institute Genomics Platform"/>
            <consortium name="The Broad Institute Genome Sequencing Center for Infectious Disease"/>
            <person name="Wu L."/>
            <person name="Ma J."/>
        </authorList>
    </citation>
    <scope>NUCLEOTIDE SEQUENCE [LARGE SCALE GENOMIC DNA]</scope>
    <source>
        <strain evidence="3">CCUG 49339</strain>
    </source>
</reference>
<dbReference type="RefSeq" id="WP_377930071.1">
    <property type="nucleotide sequence ID" value="NZ_JBHUEM010000049.1"/>
</dbReference>
<accession>A0ABW4LVB8</accession>
<name>A0ABW4LVB8_9BACI</name>
<sequence>MICCAKVCEPHYEKGILQSKLYLQDKEEWLLLPEKAFQCVRYQELKADKYGFVSLDDKQYSTSPRFSQQRVKLCISYNSVIVLSENNELIVKHSRLYGTRRKSMVWQPYLDLLSKRPKAIKYSSIYNQFPEVWSNYLRNCTEEEQKEALRLVGRLLKNQDFSLLNKALALASQNGHPSADQIKHCFYSLHNNKGTHEAISTNLVVPTLPTVTRGLNHYDTFFKGGVYSNG</sequence>
<evidence type="ECO:0000259" key="1">
    <source>
        <dbReference type="Pfam" id="PF22483"/>
    </source>
</evidence>
<evidence type="ECO:0000313" key="2">
    <source>
        <dbReference type="EMBL" id="MFD1738846.1"/>
    </source>
</evidence>
<dbReference type="EMBL" id="JBHUEM010000049">
    <property type="protein sequence ID" value="MFD1738846.1"/>
    <property type="molecule type" value="Genomic_DNA"/>
</dbReference>
<protein>
    <recommendedName>
        <fullName evidence="1">Transposase for insertion sequence element IS21-like C-terminal domain-containing protein</fullName>
    </recommendedName>
</protein>
<evidence type="ECO:0000313" key="3">
    <source>
        <dbReference type="Proteomes" id="UP001597214"/>
    </source>
</evidence>
<dbReference type="Pfam" id="PF22483">
    <property type="entry name" value="Mu-transpos_C_2"/>
    <property type="match status" value="1"/>
</dbReference>
<dbReference type="InterPro" id="IPR054353">
    <property type="entry name" value="IstA-like_C"/>
</dbReference>
<dbReference type="Proteomes" id="UP001597214">
    <property type="component" value="Unassembled WGS sequence"/>
</dbReference>
<keyword evidence="3" id="KW-1185">Reference proteome</keyword>
<organism evidence="2 3">
    <name type="scientific">Bacillus salitolerans</name>
    <dbReference type="NCBI Taxonomy" id="1437434"/>
    <lineage>
        <taxon>Bacteria</taxon>
        <taxon>Bacillati</taxon>
        <taxon>Bacillota</taxon>
        <taxon>Bacilli</taxon>
        <taxon>Bacillales</taxon>
        <taxon>Bacillaceae</taxon>
        <taxon>Bacillus</taxon>
    </lineage>
</organism>
<comment type="caution">
    <text evidence="2">The sequence shown here is derived from an EMBL/GenBank/DDBJ whole genome shotgun (WGS) entry which is preliminary data.</text>
</comment>